<dbReference type="Gene3D" id="2.30.30.100">
    <property type="match status" value="1"/>
</dbReference>
<feature type="compositionally biased region" description="Polar residues" evidence="11">
    <location>
        <begin position="173"/>
        <end position="186"/>
    </location>
</feature>
<keyword evidence="9" id="KW-0687">Ribonucleoprotein</keyword>
<evidence type="ECO:0000256" key="1">
    <source>
        <dbReference type="ARBA" id="ARBA00004123"/>
    </source>
</evidence>
<organism evidence="13 14">
    <name type="scientific">Parthenolecanium corni</name>
    <dbReference type="NCBI Taxonomy" id="536013"/>
    <lineage>
        <taxon>Eukaryota</taxon>
        <taxon>Metazoa</taxon>
        <taxon>Ecdysozoa</taxon>
        <taxon>Arthropoda</taxon>
        <taxon>Hexapoda</taxon>
        <taxon>Insecta</taxon>
        <taxon>Pterygota</taxon>
        <taxon>Neoptera</taxon>
        <taxon>Paraneoptera</taxon>
        <taxon>Hemiptera</taxon>
        <taxon>Sternorrhyncha</taxon>
        <taxon>Coccoidea</taxon>
        <taxon>Coccidae</taxon>
        <taxon>Parthenolecanium</taxon>
    </lineage>
</organism>
<dbReference type="SUPFAM" id="SSF54001">
    <property type="entry name" value="Cysteine proteinases"/>
    <property type="match status" value="1"/>
</dbReference>
<dbReference type="PANTHER" id="PTHR10701:SF0">
    <property type="entry name" value="SMALL NUCLEAR RIBONUCLEOPROTEIN-ASSOCIATED PROTEIN B"/>
    <property type="match status" value="1"/>
</dbReference>
<dbReference type="SUPFAM" id="SSF50182">
    <property type="entry name" value="Sm-like ribonucleoproteins"/>
    <property type="match status" value="1"/>
</dbReference>
<dbReference type="GO" id="GO:0005687">
    <property type="term" value="C:U4 snRNP"/>
    <property type="evidence" value="ECO:0007669"/>
    <property type="project" value="TreeGrafter"/>
</dbReference>
<dbReference type="GO" id="GO:0071013">
    <property type="term" value="C:catalytic step 2 spliceosome"/>
    <property type="evidence" value="ECO:0007669"/>
    <property type="project" value="TreeGrafter"/>
</dbReference>
<dbReference type="GO" id="GO:0003723">
    <property type="term" value="F:RNA binding"/>
    <property type="evidence" value="ECO:0007669"/>
    <property type="project" value="UniProtKB-KW"/>
</dbReference>
<keyword evidence="14" id="KW-1185">Reference proteome</keyword>
<evidence type="ECO:0000259" key="12">
    <source>
        <dbReference type="PROSITE" id="PS52002"/>
    </source>
</evidence>
<evidence type="ECO:0000313" key="14">
    <source>
        <dbReference type="Proteomes" id="UP001367676"/>
    </source>
</evidence>
<proteinExistence type="inferred from homology"/>
<comment type="subcellular location">
    <subcellularLocation>
        <location evidence="2">Cytoplasm</location>
    </subcellularLocation>
    <subcellularLocation>
        <location evidence="1">Nucleus</location>
    </subcellularLocation>
</comment>
<feature type="region of interest" description="Disordered" evidence="11">
    <location>
        <begin position="161"/>
        <end position="189"/>
    </location>
</feature>
<accession>A0AAN9TMA5</accession>
<comment type="similarity">
    <text evidence="3">Belongs to the snRNP SmB/SmN family.</text>
</comment>
<feature type="domain" description="Sm" evidence="12">
    <location>
        <begin position="4"/>
        <end position="85"/>
    </location>
</feature>
<dbReference type="InterPro" id="IPR010920">
    <property type="entry name" value="LSM_dom_sf"/>
</dbReference>
<keyword evidence="7" id="KW-0508">mRNA splicing</keyword>
<dbReference type="InterPro" id="IPR038765">
    <property type="entry name" value="Papain-like_cys_pep_sf"/>
</dbReference>
<evidence type="ECO:0000256" key="5">
    <source>
        <dbReference type="ARBA" id="ARBA00022664"/>
    </source>
</evidence>
<dbReference type="GO" id="GO:0070990">
    <property type="term" value="F:snRNP binding"/>
    <property type="evidence" value="ECO:0007669"/>
    <property type="project" value="TreeGrafter"/>
</dbReference>
<evidence type="ECO:0000256" key="3">
    <source>
        <dbReference type="ARBA" id="ARBA00009123"/>
    </source>
</evidence>
<dbReference type="EMBL" id="JBBCAQ010000010">
    <property type="protein sequence ID" value="KAK7601282.1"/>
    <property type="molecule type" value="Genomic_DNA"/>
</dbReference>
<dbReference type="GO" id="GO:0005686">
    <property type="term" value="C:U2 snRNP"/>
    <property type="evidence" value="ECO:0007669"/>
    <property type="project" value="TreeGrafter"/>
</dbReference>
<keyword evidence="8" id="KW-0539">Nucleus</keyword>
<dbReference type="Pfam" id="PF01423">
    <property type="entry name" value="LSM"/>
    <property type="match status" value="1"/>
</dbReference>
<dbReference type="PROSITE" id="PS52002">
    <property type="entry name" value="SM"/>
    <property type="match status" value="1"/>
</dbReference>
<dbReference type="AlphaFoldDB" id="A0AAN9TMA5"/>
<dbReference type="InterPro" id="IPR050914">
    <property type="entry name" value="snRNP_SmB/NAA38-like"/>
</dbReference>
<protein>
    <recommendedName>
        <fullName evidence="10">Sm protein B</fullName>
    </recommendedName>
</protein>
<gene>
    <name evidence="13" type="ORF">V9T40_008723</name>
</gene>
<dbReference type="InterPro" id="IPR001163">
    <property type="entry name" value="Sm_dom_euk/arc"/>
</dbReference>
<dbReference type="GO" id="GO:0005685">
    <property type="term" value="C:U1 snRNP"/>
    <property type="evidence" value="ECO:0007669"/>
    <property type="project" value="TreeGrafter"/>
</dbReference>
<dbReference type="Gene3D" id="3.90.70.80">
    <property type="match status" value="1"/>
</dbReference>
<dbReference type="Proteomes" id="UP001367676">
    <property type="component" value="Unassembled WGS sequence"/>
</dbReference>
<evidence type="ECO:0000256" key="8">
    <source>
        <dbReference type="ARBA" id="ARBA00023242"/>
    </source>
</evidence>
<keyword evidence="4" id="KW-0963">Cytoplasm</keyword>
<feature type="region of interest" description="Disordered" evidence="11">
    <location>
        <begin position="78"/>
        <end position="115"/>
    </location>
</feature>
<dbReference type="GO" id="GO:0005737">
    <property type="term" value="C:cytoplasm"/>
    <property type="evidence" value="ECO:0007669"/>
    <property type="project" value="UniProtKB-SubCell"/>
</dbReference>
<evidence type="ECO:0000313" key="13">
    <source>
        <dbReference type="EMBL" id="KAK7601282.1"/>
    </source>
</evidence>
<dbReference type="CDD" id="cd01717">
    <property type="entry name" value="Sm_B"/>
    <property type="match status" value="1"/>
</dbReference>
<evidence type="ECO:0000256" key="7">
    <source>
        <dbReference type="ARBA" id="ARBA00023187"/>
    </source>
</evidence>
<dbReference type="InterPro" id="IPR047575">
    <property type="entry name" value="Sm"/>
</dbReference>
<evidence type="ECO:0000256" key="2">
    <source>
        <dbReference type="ARBA" id="ARBA00004496"/>
    </source>
</evidence>
<reference evidence="13 14" key="1">
    <citation type="submission" date="2024-03" db="EMBL/GenBank/DDBJ databases">
        <title>Adaptation during the transition from Ophiocordyceps entomopathogen to insect associate is accompanied by gene loss and intensified selection.</title>
        <authorList>
            <person name="Ward C.M."/>
            <person name="Onetto C.A."/>
            <person name="Borneman A.R."/>
        </authorList>
    </citation>
    <scope>NUCLEOTIDE SEQUENCE [LARGE SCALE GENOMIC DNA]</scope>
    <source>
        <strain evidence="13">AWRI1</strain>
        <tissue evidence="13">Single Adult Female</tissue>
    </source>
</reference>
<sequence length="256" mass="28705">MPVTKNNKLMQIMNYRIRVILQDGRTFIGTFKAFDKHMNLILSECDEYRRYRTKGDGAPREEKRVLGFVLLRGDSVVTITTEGPPPPDENLPRLPLPGSMPGPGTGHPAGRGMPPPNPMFGKGPQGMVPGMAHGSFPGVGAPNMGMMQLCILSMTILSKKKTHNKTEEKADSSHQANHNHGISLNSIPPHPQYMTEDFNAYVNRKRLGFTHGNHIEIQAMCEMFNRPIEVFCYGKGIKNDLRQIDIVRYLQEYYVA</sequence>
<dbReference type="GO" id="GO:0071004">
    <property type="term" value="C:U2-type prespliceosome"/>
    <property type="evidence" value="ECO:0007669"/>
    <property type="project" value="TreeGrafter"/>
</dbReference>
<feature type="compositionally biased region" description="Pro residues" evidence="11">
    <location>
        <begin position="83"/>
        <end position="100"/>
    </location>
</feature>
<comment type="caution">
    <text evidence="13">The sequence shown here is derived from an EMBL/GenBank/DDBJ whole genome shotgun (WGS) entry which is preliminary data.</text>
</comment>
<name>A0AAN9TMA5_9HEMI</name>
<evidence type="ECO:0000256" key="11">
    <source>
        <dbReference type="SAM" id="MobiDB-lite"/>
    </source>
</evidence>
<keyword evidence="5" id="KW-0507">mRNA processing</keyword>
<evidence type="ECO:0000256" key="10">
    <source>
        <dbReference type="ARBA" id="ARBA00041355"/>
    </source>
</evidence>
<dbReference type="GO" id="GO:0046540">
    <property type="term" value="C:U4/U6 x U5 tri-snRNP complex"/>
    <property type="evidence" value="ECO:0007669"/>
    <property type="project" value="TreeGrafter"/>
</dbReference>
<keyword evidence="6" id="KW-0694">RNA-binding</keyword>
<evidence type="ECO:0000256" key="6">
    <source>
        <dbReference type="ARBA" id="ARBA00022884"/>
    </source>
</evidence>
<dbReference type="GO" id="GO:0005682">
    <property type="term" value="C:U5 snRNP"/>
    <property type="evidence" value="ECO:0007669"/>
    <property type="project" value="TreeGrafter"/>
</dbReference>
<dbReference type="PANTHER" id="PTHR10701">
    <property type="entry name" value="SMALL NUCLEAR RIBONUCLEOPROTEIN-ASSOCIATED PROTEIN B AND N"/>
    <property type="match status" value="1"/>
</dbReference>
<dbReference type="SMART" id="SM00651">
    <property type="entry name" value="Sm"/>
    <property type="match status" value="1"/>
</dbReference>
<evidence type="ECO:0000256" key="4">
    <source>
        <dbReference type="ARBA" id="ARBA00022490"/>
    </source>
</evidence>
<dbReference type="GO" id="GO:0000398">
    <property type="term" value="P:mRNA splicing, via spliceosome"/>
    <property type="evidence" value="ECO:0007669"/>
    <property type="project" value="TreeGrafter"/>
</dbReference>
<evidence type="ECO:0000256" key="9">
    <source>
        <dbReference type="ARBA" id="ARBA00023274"/>
    </source>
</evidence>